<reference evidence="1" key="1">
    <citation type="submission" date="2019-12" db="EMBL/GenBank/DDBJ databases">
        <title>High-Quality draft genome sequences of three cyanobacteria isolated from the limestone walls of the Old Cathedral of Coimbra.</title>
        <authorList>
            <person name="Tiago I."/>
            <person name="Soares F."/>
            <person name="Portugal A."/>
        </authorList>
    </citation>
    <scope>NUCLEOTIDE SEQUENCE [LARGE SCALE GENOMIC DNA]</scope>
    <source>
        <strain evidence="1">C</strain>
    </source>
</reference>
<evidence type="ECO:0000313" key="1">
    <source>
        <dbReference type="EMBL" id="NCJ05110.1"/>
    </source>
</evidence>
<dbReference type="AlphaFoldDB" id="A0A8K2A6B3"/>
<organism evidence="1 2">
    <name type="scientific">Petrachloros mirabilis ULC683</name>
    <dbReference type="NCBI Taxonomy" id="2781853"/>
    <lineage>
        <taxon>Bacteria</taxon>
        <taxon>Bacillati</taxon>
        <taxon>Cyanobacteriota</taxon>
        <taxon>Cyanophyceae</taxon>
        <taxon>Synechococcales</taxon>
        <taxon>Petrachlorosaceae</taxon>
        <taxon>Petrachloros</taxon>
        <taxon>Petrachloros mirabilis</taxon>
    </lineage>
</organism>
<comment type="caution">
    <text evidence="1">The sequence shown here is derived from an EMBL/GenBank/DDBJ whole genome shotgun (WGS) entry which is preliminary data.</text>
</comment>
<evidence type="ECO:0000313" key="2">
    <source>
        <dbReference type="Proteomes" id="UP000607397"/>
    </source>
</evidence>
<keyword evidence="2" id="KW-1185">Reference proteome</keyword>
<evidence type="ECO:0008006" key="3">
    <source>
        <dbReference type="Google" id="ProtNLM"/>
    </source>
</evidence>
<proteinExistence type="predicted"/>
<dbReference type="EMBL" id="WVIC01000002">
    <property type="protein sequence ID" value="NCJ05110.1"/>
    <property type="molecule type" value="Genomic_DNA"/>
</dbReference>
<dbReference type="RefSeq" id="WP_161823595.1">
    <property type="nucleotide sequence ID" value="NZ_WVIC01000002.1"/>
</dbReference>
<accession>A0A8K2A6B3</accession>
<dbReference type="PROSITE" id="PS51257">
    <property type="entry name" value="PROKAR_LIPOPROTEIN"/>
    <property type="match status" value="1"/>
</dbReference>
<gene>
    <name evidence="1" type="ORF">GS597_00970</name>
</gene>
<sequence length="195" mass="21791">MKSRLYLWSAMAGSRSLTIAALMLGGIACGYSPEANGHIAASVDNHSLDGLEGGNLSKEQHLALWSGYSEATEADGLTTEQVSARRQYEEISLESLFSALPVIVKNDESLAFEMFGRSQPQEGEQETVIETVGTYENYRVLQLTNLGAADDSIGGQRYRFEFEYFDNDQLNLVWVGQQRYCRHTTPPQWTHERCP</sequence>
<protein>
    <recommendedName>
        <fullName evidence="3">Lipoprotein</fullName>
    </recommendedName>
</protein>
<name>A0A8K2A6B3_9CYAN</name>
<dbReference type="Proteomes" id="UP000607397">
    <property type="component" value="Unassembled WGS sequence"/>
</dbReference>